<dbReference type="InterPro" id="IPR009048">
    <property type="entry name" value="A-macroglobulin_rcpt-bd"/>
</dbReference>
<protein>
    <submittedName>
        <fullName evidence="8">Uncharacterized protein</fullName>
    </submittedName>
</protein>
<dbReference type="InterPro" id="IPR041555">
    <property type="entry name" value="MG3"/>
</dbReference>
<dbReference type="Pfam" id="PF00207">
    <property type="entry name" value="A2M"/>
    <property type="match status" value="1"/>
</dbReference>
<dbReference type="InterPro" id="IPR001599">
    <property type="entry name" value="Macroglobln_a2"/>
</dbReference>
<evidence type="ECO:0000313" key="8">
    <source>
        <dbReference type="EMBL" id="KAL3282733.1"/>
    </source>
</evidence>
<dbReference type="SUPFAM" id="SSF49410">
    <property type="entry name" value="Alpha-macroglobulin receptor domain"/>
    <property type="match status" value="1"/>
</dbReference>
<keyword evidence="1 4" id="KW-0732">Signal</keyword>
<gene>
    <name evidence="8" type="ORF">HHI36_005903</name>
</gene>
<dbReference type="Pfam" id="PF07703">
    <property type="entry name" value="A2M_BRD"/>
    <property type="match status" value="1"/>
</dbReference>
<keyword evidence="9" id="KW-1185">Reference proteome</keyword>
<dbReference type="InterPro" id="IPR008930">
    <property type="entry name" value="Terpenoid_cyclase/PrenylTrfase"/>
</dbReference>
<dbReference type="Proteomes" id="UP001516400">
    <property type="component" value="Unassembled WGS sequence"/>
</dbReference>
<dbReference type="Gene3D" id="2.60.40.10">
    <property type="entry name" value="Immunoglobulins"/>
    <property type="match status" value="2"/>
</dbReference>
<keyword evidence="3" id="KW-1015">Disulfide bond</keyword>
<feature type="signal peptide" evidence="4">
    <location>
        <begin position="1"/>
        <end position="17"/>
    </location>
</feature>
<dbReference type="SMART" id="SM01361">
    <property type="entry name" value="A2M_recep"/>
    <property type="match status" value="1"/>
</dbReference>
<dbReference type="SMART" id="SM01360">
    <property type="entry name" value="A2M"/>
    <property type="match status" value="1"/>
</dbReference>
<dbReference type="SMART" id="SM01359">
    <property type="entry name" value="A2M_N_2"/>
    <property type="match status" value="1"/>
</dbReference>
<feature type="chain" id="PRO_5044843248" evidence="4">
    <location>
        <begin position="18"/>
        <end position="1475"/>
    </location>
</feature>
<evidence type="ECO:0000256" key="2">
    <source>
        <dbReference type="ARBA" id="ARBA00022966"/>
    </source>
</evidence>
<dbReference type="Gene3D" id="2.60.40.2950">
    <property type="match status" value="1"/>
</dbReference>
<dbReference type="InterPro" id="IPR050473">
    <property type="entry name" value="A2M/Complement_sys"/>
</dbReference>
<evidence type="ECO:0000256" key="3">
    <source>
        <dbReference type="ARBA" id="ARBA00023157"/>
    </source>
</evidence>
<dbReference type="Pfam" id="PF17791">
    <property type="entry name" value="MG3"/>
    <property type="match status" value="1"/>
</dbReference>
<dbReference type="Pfam" id="PF01835">
    <property type="entry name" value="MG2"/>
    <property type="match status" value="1"/>
</dbReference>
<dbReference type="Gene3D" id="2.20.130.20">
    <property type="match status" value="1"/>
</dbReference>
<evidence type="ECO:0000259" key="5">
    <source>
        <dbReference type="SMART" id="SM01359"/>
    </source>
</evidence>
<evidence type="ECO:0000313" key="9">
    <source>
        <dbReference type="Proteomes" id="UP001516400"/>
    </source>
</evidence>
<feature type="domain" description="Alpha-2-macroglobulin" evidence="6">
    <location>
        <begin position="707"/>
        <end position="797"/>
    </location>
</feature>
<reference evidence="8 9" key="1">
    <citation type="journal article" date="2021" name="BMC Biol.">
        <title>Horizontally acquired antibacterial genes associated with adaptive radiation of ladybird beetles.</title>
        <authorList>
            <person name="Li H.S."/>
            <person name="Tang X.F."/>
            <person name="Huang Y.H."/>
            <person name="Xu Z.Y."/>
            <person name="Chen M.L."/>
            <person name="Du X.Y."/>
            <person name="Qiu B.Y."/>
            <person name="Chen P.T."/>
            <person name="Zhang W."/>
            <person name="Slipinski A."/>
            <person name="Escalona H.E."/>
            <person name="Waterhouse R.M."/>
            <person name="Zwick A."/>
            <person name="Pang H."/>
        </authorList>
    </citation>
    <scope>NUCLEOTIDE SEQUENCE [LARGE SCALE GENOMIC DNA]</scope>
    <source>
        <strain evidence="8">SYSU2018</strain>
    </source>
</reference>
<dbReference type="Gene3D" id="2.60.40.1940">
    <property type="match status" value="1"/>
</dbReference>
<sequence length="1475" mass="167623">MFSALVFSFFLLETVSAAGYYQVIGPSTLRPLSDYHASVSIEGAPGPTLVRAIIEGVSYNGSIVHIEDDKQVFPYSSEIFTLKVPFIPPGAYKLQVQGRGGLDFISFYPLEYLGKSFSVLIETDKNIYDVGSTVLFRVVVLDSQLKPLGNLPSEGLTVRVVDNDGNKIRIWKNVTTSRGVYSDNFKLSKNPVLGNWNISVGIYGQVYYKDIQVARYILPGFRIDVETKEHITFKEGKIIAKVNSYYHHGEKLEGEATVSAFPTIFSHVIQPIFQNPIRKVVAIDGSVTVEFDIDKDLRLNDEYERIVVLDVAVEEKLTGRRENTSVKIHIHKYDYKIDLIKVSDYFKPGLKFTAYAKVSRHDGMPINSDDQIIVRHGFSEKGDMPVVRQHRLNKDGIVVLEYLAPVNVTNTTALRIEAQFQDLKERISPVLAAVSYSNVFLQSTLITDRPRVNLEIEVLVTCTEPMRHINYVLFGRGDVLLSKTVQVNSKKEFELKFRGLHAMVPLTHLVISYVRDNGELIGDTLDIEVDGLLLNFLEIRSSTMESEPEFDIDIQMKSQPYSFVALMAVDEKSYLLGDQYCLSNSLVSNDLYGYDSAQKSEYLKIVKNQKSHFPWKPGGSNIYSGIQDSGGDIVTNAHILRRKPTLDDIYLRPTIYDSSTVKPDRGFGLPIHSVTRPPLAGPYAFSRIPVPVWNIPKVYLKEKIEDTWIFSNFTTRYDGVISTRRKLPNSLTNWRMTGFSIDPVYGLGIMSPKLYRTSRPFYIKLDLPYSVHRGESINVPVHIYNNMEKDVDVEVTLHNSDKNFEFTTVSNEVTVPKNIEPFRRKRVAVGRNSNGTAWFLITPLKLGSIEVKVTASNPNTQDATSKYLQVKAEGETEYFTKSELIDLRKAEYVKKQINFTIPKNTIPGSEKIVVASVGNIFGPALKNLDGVVRKPTGCGEQNLLYMMTSLIVLRYLKTRNQDIPEVHAKALEYLEDSYQSQLAFKRKDSSFSVFGRRDAESSVWLTAYTLKSFRQASEFIYVDEEVIRKGYEWLTSMQGRNGSFYEIGNEIHSDMQDRNGNSLALTSFVLTSFLENQRYTAKYKNTINKGLDYIARYIEENEETYAIALCSYVLQISRHPSKQSAFNLLDNKANYKDNMRWWSKPIQDKNNPWNNLPRSIDIEMTSYALLAFLENNLLEDSMPVLNWLLKQQNNVGGFSSTQDTVMGLQALYKLMMKLSGPTNVQIEFKYSEHDSGQFHISTNDAITEQRFEIDKNSREVNVTAKGKGLAFFKIYYQYNKDVTGPWPMFLLDPQIDKNSNRDHLQLSICIRFNAKRENSSDDGISNMAVMEVNLPSGYTVDTHSLPSLEVSQHVQKVEAKHELTQVILYFNNISSVVEYCPTVSAFRTHKVANQKPVAVVLFDYYDTSRRARIFYRPPTTTVCDICTDIDCESACVIAPKPQIREGESNQKNGVANFDNTIIVLCLPFLFLLNHF</sequence>
<dbReference type="SMART" id="SM01419">
    <property type="entry name" value="Thiol-ester_cl"/>
    <property type="match status" value="1"/>
</dbReference>
<dbReference type="InterPro" id="IPR019742">
    <property type="entry name" value="MacrogloblnA2_CS"/>
</dbReference>
<dbReference type="PANTHER" id="PTHR11412">
    <property type="entry name" value="MACROGLOBULIN / COMPLEMENT"/>
    <property type="match status" value="1"/>
</dbReference>
<feature type="domain" description="Alpha-2-macroglobulin bait region" evidence="5">
    <location>
        <begin position="441"/>
        <end position="576"/>
    </location>
</feature>
<dbReference type="InterPro" id="IPR011626">
    <property type="entry name" value="Alpha-macroglobulin_TED"/>
</dbReference>
<dbReference type="Gene3D" id="1.50.10.20">
    <property type="match status" value="1"/>
</dbReference>
<dbReference type="EMBL" id="JABFTP020000144">
    <property type="protein sequence ID" value="KAL3282733.1"/>
    <property type="molecule type" value="Genomic_DNA"/>
</dbReference>
<dbReference type="PROSITE" id="PS00477">
    <property type="entry name" value="ALPHA_2_MACROGLOBULIN"/>
    <property type="match status" value="1"/>
</dbReference>
<dbReference type="InterPro" id="IPR011625">
    <property type="entry name" value="A2M_N_BRD"/>
</dbReference>
<keyword evidence="2" id="KW-0882">Thioester bond</keyword>
<feature type="domain" description="Alpha-macroglobulin receptor-binding" evidence="7">
    <location>
        <begin position="1325"/>
        <end position="1415"/>
    </location>
</feature>
<dbReference type="Gene3D" id="2.60.120.1540">
    <property type="match status" value="1"/>
</dbReference>
<evidence type="ECO:0000256" key="1">
    <source>
        <dbReference type="ARBA" id="ARBA00022729"/>
    </source>
</evidence>
<evidence type="ECO:0000259" key="6">
    <source>
        <dbReference type="SMART" id="SM01360"/>
    </source>
</evidence>
<dbReference type="Pfam" id="PF07678">
    <property type="entry name" value="TED_complement"/>
    <property type="match status" value="1"/>
</dbReference>
<dbReference type="PANTHER" id="PTHR11412:SF136">
    <property type="entry name" value="CD109 ANTIGEN"/>
    <property type="match status" value="1"/>
</dbReference>
<dbReference type="SUPFAM" id="SSF48239">
    <property type="entry name" value="Terpenoid cyclases/Protein prenyltransferases"/>
    <property type="match status" value="1"/>
</dbReference>
<comment type="caution">
    <text evidence="8">The sequence shown here is derived from an EMBL/GenBank/DDBJ whole genome shotgun (WGS) entry which is preliminary data.</text>
</comment>
<proteinExistence type="predicted"/>
<dbReference type="Gene3D" id="2.60.40.690">
    <property type="entry name" value="Alpha-macroglobulin, receptor-binding domain"/>
    <property type="match status" value="1"/>
</dbReference>
<accession>A0ABD2NVI2</accession>
<dbReference type="InterPro" id="IPR047565">
    <property type="entry name" value="Alpha-macroglob_thiol-ester_cl"/>
</dbReference>
<dbReference type="InterPro" id="IPR036595">
    <property type="entry name" value="A-macroglobulin_rcpt-bd_sf"/>
</dbReference>
<dbReference type="InterPro" id="IPR013783">
    <property type="entry name" value="Ig-like_fold"/>
</dbReference>
<evidence type="ECO:0000256" key="4">
    <source>
        <dbReference type="SAM" id="SignalP"/>
    </source>
</evidence>
<dbReference type="Gene3D" id="2.60.40.1930">
    <property type="match status" value="2"/>
</dbReference>
<organism evidence="8 9">
    <name type="scientific">Cryptolaemus montrouzieri</name>
    <dbReference type="NCBI Taxonomy" id="559131"/>
    <lineage>
        <taxon>Eukaryota</taxon>
        <taxon>Metazoa</taxon>
        <taxon>Ecdysozoa</taxon>
        <taxon>Arthropoda</taxon>
        <taxon>Hexapoda</taxon>
        <taxon>Insecta</taxon>
        <taxon>Pterygota</taxon>
        <taxon>Neoptera</taxon>
        <taxon>Endopterygota</taxon>
        <taxon>Coleoptera</taxon>
        <taxon>Polyphaga</taxon>
        <taxon>Cucujiformia</taxon>
        <taxon>Coccinelloidea</taxon>
        <taxon>Coccinellidae</taxon>
        <taxon>Scymninae</taxon>
        <taxon>Scymnini</taxon>
        <taxon>Cryptolaemus</taxon>
    </lineage>
</organism>
<name>A0ABD2NVI2_9CUCU</name>
<dbReference type="Pfam" id="PF07677">
    <property type="entry name" value="A2M_recep"/>
    <property type="match status" value="1"/>
</dbReference>
<dbReference type="InterPro" id="IPR002890">
    <property type="entry name" value="MG2"/>
</dbReference>
<evidence type="ECO:0000259" key="7">
    <source>
        <dbReference type="SMART" id="SM01361"/>
    </source>
</evidence>